<dbReference type="EMBL" id="JAHRIP010085327">
    <property type="protein sequence ID" value="MEQ2314374.1"/>
    <property type="molecule type" value="Genomic_DNA"/>
</dbReference>
<proteinExistence type="predicted"/>
<evidence type="ECO:0000256" key="1">
    <source>
        <dbReference type="SAM" id="Phobius"/>
    </source>
</evidence>
<comment type="caution">
    <text evidence="2">The sequence shown here is derived from an EMBL/GenBank/DDBJ whole genome shotgun (WGS) entry which is preliminary data.</text>
</comment>
<accession>A0ABV1A879</accession>
<organism evidence="2 3">
    <name type="scientific">Ameca splendens</name>
    <dbReference type="NCBI Taxonomy" id="208324"/>
    <lineage>
        <taxon>Eukaryota</taxon>
        <taxon>Metazoa</taxon>
        <taxon>Chordata</taxon>
        <taxon>Craniata</taxon>
        <taxon>Vertebrata</taxon>
        <taxon>Euteleostomi</taxon>
        <taxon>Actinopterygii</taxon>
        <taxon>Neopterygii</taxon>
        <taxon>Teleostei</taxon>
        <taxon>Neoteleostei</taxon>
        <taxon>Acanthomorphata</taxon>
        <taxon>Ovalentaria</taxon>
        <taxon>Atherinomorphae</taxon>
        <taxon>Cyprinodontiformes</taxon>
        <taxon>Goodeidae</taxon>
        <taxon>Ameca</taxon>
    </lineage>
</organism>
<keyword evidence="3" id="KW-1185">Reference proteome</keyword>
<name>A0ABV1A879_9TELE</name>
<keyword evidence="1" id="KW-0472">Membrane</keyword>
<protein>
    <submittedName>
        <fullName evidence="2">Uncharacterized protein</fullName>
    </submittedName>
</protein>
<evidence type="ECO:0000313" key="3">
    <source>
        <dbReference type="Proteomes" id="UP001469553"/>
    </source>
</evidence>
<keyword evidence="1" id="KW-0812">Transmembrane</keyword>
<reference evidence="2 3" key="1">
    <citation type="submission" date="2021-06" db="EMBL/GenBank/DDBJ databases">
        <authorList>
            <person name="Palmer J.M."/>
        </authorList>
    </citation>
    <scope>NUCLEOTIDE SEQUENCE [LARGE SCALE GENOMIC DNA]</scope>
    <source>
        <strain evidence="2 3">AS_MEX2019</strain>
        <tissue evidence="2">Muscle</tissue>
    </source>
</reference>
<sequence>MLLESTEVSQHLSGVPTPAFIQVEVWTLTGPLQNFDSYLFELVCCRSAAVFGIIVLLMTIFRVVHGPLTDCFVSGSCCCRTSPDNQLSTSYLLDSWYEVLVQLCYV</sequence>
<evidence type="ECO:0000313" key="2">
    <source>
        <dbReference type="EMBL" id="MEQ2314374.1"/>
    </source>
</evidence>
<feature type="transmembrane region" description="Helical" evidence="1">
    <location>
        <begin position="38"/>
        <end position="61"/>
    </location>
</feature>
<keyword evidence="1" id="KW-1133">Transmembrane helix</keyword>
<dbReference type="Proteomes" id="UP001469553">
    <property type="component" value="Unassembled WGS sequence"/>
</dbReference>
<gene>
    <name evidence="2" type="ORF">AMECASPLE_011418</name>
</gene>